<dbReference type="EMBL" id="JAKZGS010000008">
    <property type="protein sequence ID" value="MCH7398525.1"/>
    <property type="molecule type" value="Genomic_DNA"/>
</dbReference>
<protein>
    <submittedName>
        <fullName evidence="1">Uncharacterized protein</fullName>
    </submittedName>
</protein>
<dbReference type="RefSeq" id="WP_241275037.1">
    <property type="nucleotide sequence ID" value="NZ_JAKZGS010000008.1"/>
</dbReference>
<accession>A0ABS9UPH8</accession>
<organism evidence="1 2">
    <name type="scientific">Belliella calami</name>
    <dbReference type="NCBI Taxonomy" id="2923436"/>
    <lineage>
        <taxon>Bacteria</taxon>
        <taxon>Pseudomonadati</taxon>
        <taxon>Bacteroidota</taxon>
        <taxon>Cytophagia</taxon>
        <taxon>Cytophagales</taxon>
        <taxon>Cyclobacteriaceae</taxon>
        <taxon>Belliella</taxon>
    </lineage>
</organism>
<sequence length="99" mass="11272">MEYKSLFKIQNDNLLIISMDDCSSCSSYYKEQAKNFQESGGAVIVVSKFKKKANGFLNLKTKNTFHDSLHFSKKLNLEAGLPVIYHIHKSGKIDSLRLK</sequence>
<keyword evidence="2" id="KW-1185">Reference proteome</keyword>
<reference evidence="1" key="1">
    <citation type="submission" date="2022-03" db="EMBL/GenBank/DDBJ databases">
        <title>De novo assembled genomes of Belliella spp. (Cyclobacteriaceae) strains.</title>
        <authorList>
            <person name="Szabo A."/>
            <person name="Korponai K."/>
            <person name="Felfoldi T."/>
        </authorList>
    </citation>
    <scope>NUCLEOTIDE SEQUENCE</scope>
    <source>
        <strain evidence="1">DSM 107340</strain>
    </source>
</reference>
<gene>
    <name evidence="1" type="ORF">MM236_11015</name>
</gene>
<comment type="caution">
    <text evidence="1">The sequence shown here is derived from an EMBL/GenBank/DDBJ whole genome shotgun (WGS) entry which is preliminary data.</text>
</comment>
<name>A0ABS9UPH8_9BACT</name>
<proteinExistence type="predicted"/>
<dbReference type="Proteomes" id="UP001165488">
    <property type="component" value="Unassembled WGS sequence"/>
</dbReference>
<evidence type="ECO:0000313" key="1">
    <source>
        <dbReference type="EMBL" id="MCH7398525.1"/>
    </source>
</evidence>
<evidence type="ECO:0000313" key="2">
    <source>
        <dbReference type="Proteomes" id="UP001165488"/>
    </source>
</evidence>